<sequence length="176" mass="20590">MLDRNVNIITDLDGKKFVLINDIRFKAKRREDWENVETYLKEYVEEFYEIAETSEKIFISTDFPDEYANSESRIALKGAVAKAKANAAQGIPELIQIATNREFSKNIKKKHEKAAKYGWYRYDVRFALPVYDDKTGQVIRYNIFSARMLVRHDEDGKKYLYDLLAIKKETSSPLES</sequence>
<gene>
    <name evidence="1" type="ORF">BEI61_02607</name>
</gene>
<protein>
    <submittedName>
        <fullName evidence="1">Uncharacterized protein</fullName>
    </submittedName>
</protein>
<dbReference type="Proteomes" id="UP000094067">
    <property type="component" value="Unassembled WGS sequence"/>
</dbReference>
<evidence type="ECO:0000313" key="2">
    <source>
        <dbReference type="Proteomes" id="UP000094067"/>
    </source>
</evidence>
<comment type="caution">
    <text evidence="1">The sequence shown here is derived from an EMBL/GenBank/DDBJ whole genome shotgun (WGS) entry which is preliminary data.</text>
</comment>
<dbReference type="RefSeq" id="WP_009252524.1">
    <property type="nucleotide sequence ID" value="NZ_JAQCZP010000014.1"/>
</dbReference>
<proteinExistence type="predicted"/>
<name>A0A1E3ADS5_9FIRM</name>
<accession>A0A1E3ADS5</accession>
<dbReference type="EMBL" id="MCGH01000002">
    <property type="protein sequence ID" value="ODM06717.1"/>
    <property type="molecule type" value="Genomic_DNA"/>
</dbReference>
<evidence type="ECO:0000313" key="1">
    <source>
        <dbReference type="EMBL" id="ODM06717.1"/>
    </source>
</evidence>
<organism evidence="1 2">
    <name type="scientific">Eisenbergiella tayi</name>
    <dbReference type="NCBI Taxonomy" id="1432052"/>
    <lineage>
        <taxon>Bacteria</taxon>
        <taxon>Bacillati</taxon>
        <taxon>Bacillota</taxon>
        <taxon>Clostridia</taxon>
        <taxon>Lachnospirales</taxon>
        <taxon>Lachnospiraceae</taxon>
        <taxon>Eisenbergiella</taxon>
    </lineage>
</organism>
<dbReference type="PATRIC" id="fig|1432052.4.peg.2909"/>
<dbReference type="AlphaFoldDB" id="A0A1E3ADS5"/>
<reference evidence="1 2" key="1">
    <citation type="submission" date="2016-07" db="EMBL/GenBank/DDBJ databases">
        <title>Characterization of isolates of Eisenbergiella tayi derived from blood cultures, using whole genome sequencing.</title>
        <authorList>
            <person name="Burdz T."/>
            <person name="Wiebe D."/>
            <person name="Huynh C."/>
            <person name="Bernard K."/>
        </authorList>
    </citation>
    <scope>NUCLEOTIDE SEQUENCE [LARGE SCALE GENOMIC DNA]</scope>
    <source>
        <strain evidence="1 2">NML 110608</strain>
    </source>
</reference>